<evidence type="ECO:0000259" key="15">
    <source>
        <dbReference type="PROSITE" id="PS50109"/>
    </source>
</evidence>
<dbReference type="GO" id="GO:0000155">
    <property type="term" value="F:phosphorelay sensor kinase activity"/>
    <property type="evidence" value="ECO:0007669"/>
    <property type="project" value="InterPro"/>
</dbReference>
<evidence type="ECO:0000256" key="11">
    <source>
        <dbReference type="ARBA" id="ARBA00022989"/>
    </source>
</evidence>
<dbReference type="Gene3D" id="1.10.8.500">
    <property type="entry name" value="HAMP domain in histidine kinase"/>
    <property type="match status" value="1"/>
</dbReference>
<keyword evidence="13 14" id="KW-0472">Membrane</keyword>
<evidence type="ECO:0000259" key="16">
    <source>
        <dbReference type="PROSITE" id="PS50885"/>
    </source>
</evidence>
<feature type="domain" description="Histidine kinase" evidence="15">
    <location>
        <begin position="213"/>
        <end position="406"/>
    </location>
</feature>
<feature type="domain" description="HAMP" evidence="16">
    <location>
        <begin position="151"/>
        <end position="205"/>
    </location>
</feature>
<evidence type="ECO:0000256" key="12">
    <source>
        <dbReference type="ARBA" id="ARBA00023012"/>
    </source>
</evidence>
<dbReference type="PROSITE" id="PS50885">
    <property type="entry name" value="HAMP"/>
    <property type="match status" value="1"/>
</dbReference>
<evidence type="ECO:0000256" key="13">
    <source>
        <dbReference type="ARBA" id="ARBA00023136"/>
    </source>
</evidence>
<dbReference type="InterPro" id="IPR003660">
    <property type="entry name" value="HAMP_dom"/>
</dbReference>
<evidence type="ECO:0000256" key="6">
    <source>
        <dbReference type="ARBA" id="ARBA00022679"/>
    </source>
</evidence>
<dbReference type="PROSITE" id="PS50109">
    <property type="entry name" value="HIS_KIN"/>
    <property type="match status" value="1"/>
</dbReference>
<proteinExistence type="predicted"/>
<dbReference type="PANTHER" id="PTHR45528:SF1">
    <property type="entry name" value="SENSOR HISTIDINE KINASE CPXA"/>
    <property type="match status" value="1"/>
</dbReference>
<evidence type="ECO:0000313" key="17">
    <source>
        <dbReference type="EMBL" id="CUV65772.1"/>
    </source>
</evidence>
<dbReference type="AlphaFoldDB" id="A0A0S4XP91"/>
<sequence>MSIFSKITILFLMSIVIMSVLSFQTNEIAQKNMQSNIKDRYIESSKELYDFLIKDDSLELSQRAKDLGYEEVDKKNIKSKKYKIIYSTNISFGSIEIIEIDKMYYLVLQYLDDEIIFLDKKQNEYTLEKQVLNYFVLADILILIFMFVSILNILKPLKNISKGMEVFGSGDYKYRFLLDEQKNDEITKLKKQFNVMAQNIDMLITSRKQLLGDISHELRTPLAKAKLSLAMMESSKHKDILYRSIEQIDSLTNEILHLERLNSNSLKLFTENVSIDDVMLNVLSKVLVDESELNINEHINFTILADINYISIAIKNLIDNALKYKIKDVVYVDIKENMISIKNFAKPLENDFSYYTEPFTKDDMSKNGYGLGLNIVKRILDLHGFSLKYRYEKNYVVFEINFNKILSS</sequence>
<evidence type="ECO:0000256" key="7">
    <source>
        <dbReference type="ARBA" id="ARBA00022692"/>
    </source>
</evidence>
<dbReference type="InterPro" id="IPR050398">
    <property type="entry name" value="HssS/ArlS-like"/>
</dbReference>
<dbReference type="InterPro" id="IPR005467">
    <property type="entry name" value="His_kinase_dom"/>
</dbReference>
<dbReference type="InterPro" id="IPR036890">
    <property type="entry name" value="HATPase_C_sf"/>
</dbReference>
<keyword evidence="12" id="KW-0902">Two-component regulatory system</keyword>
<dbReference type="SMART" id="SM00387">
    <property type="entry name" value="HATPase_c"/>
    <property type="match status" value="1"/>
</dbReference>
<dbReference type="SMART" id="SM00304">
    <property type="entry name" value="HAMP"/>
    <property type="match status" value="1"/>
</dbReference>
<dbReference type="SUPFAM" id="SSF47384">
    <property type="entry name" value="Homodimeric domain of signal transducing histidine kinase"/>
    <property type="match status" value="1"/>
</dbReference>
<keyword evidence="5" id="KW-0597">Phosphoprotein</keyword>
<evidence type="ECO:0000256" key="2">
    <source>
        <dbReference type="ARBA" id="ARBA00004651"/>
    </source>
</evidence>
<evidence type="ECO:0000256" key="1">
    <source>
        <dbReference type="ARBA" id="ARBA00000085"/>
    </source>
</evidence>
<dbReference type="InterPro" id="IPR047994">
    <property type="entry name" value="ArsS-like"/>
</dbReference>
<dbReference type="InterPro" id="IPR003594">
    <property type="entry name" value="HATPase_dom"/>
</dbReference>
<dbReference type="CDD" id="cd00075">
    <property type="entry name" value="HATPase"/>
    <property type="match status" value="1"/>
</dbReference>
<dbReference type="NCBIfam" id="NF038389">
    <property type="entry name" value="ArsS_fam_HK"/>
    <property type="match status" value="1"/>
</dbReference>
<evidence type="ECO:0000256" key="4">
    <source>
        <dbReference type="ARBA" id="ARBA00022475"/>
    </source>
</evidence>
<dbReference type="CDD" id="cd06225">
    <property type="entry name" value="HAMP"/>
    <property type="match status" value="1"/>
</dbReference>
<evidence type="ECO:0000256" key="14">
    <source>
        <dbReference type="SAM" id="Phobius"/>
    </source>
</evidence>
<dbReference type="EC" id="2.7.13.3" evidence="3"/>
<dbReference type="SMART" id="SM00388">
    <property type="entry name" value="HisKA"/>
    <property type="match status" value="1"/>
</dbReference>
<evidence type="ECO:0000256" key="3">
    <source>
        <dbReference type="ARBA" id="ARBA00012438"/>
    </source>
</evidence>
<dbReference type="GO" id="GO:0005886">
    <property type="term" value="C:plasma membrane"/>
    <property type="evidence" value="ECO:0007669"/>
    <property type="project" value="UniProtKB-SubCell"/>
</dbReference>
<dbReference type="Pfam" id="PF02518">
    <property type="entry name" value="HATPase_c"/>
    <property type="match status" value="1"/>
</dbReference>
<evidence type="ECO:0000256" key="5">
    <source>
        <dbReference type="ARBA" id="ARBA00022553"/>
    </source>
</evidence>
<comment type="subcellular location">
    <subcellularLocation>
        <location evidence="2">Cell membrane</location>
        <topology evidence="2">Multi-pass membrane protein</topology>
    </subcellularLocation>
</comment>
<organism evidence="17">
    <name type="scientific">Sulfurovum sp. enrichment culture clone C5</name>
    <dbReference type="NCBI Taxonomy" id="497650"/>
    <lineage>
        <taxon>Bacteria</taxon>
        <taxon>Pseudomonadati</taxon>
        <taxon>Campylobacterota</taxon>
        <taxon>Epsilonproteobacteria</taxon>
        <taxon>Campylobacterales</taxon>
        <taxon>Sulfurovaceae</taxon>
        <taxon>Sulfurovum</taxon>
        <taxon>environmental samples</taxon>
    </lineage>
</organism>
<keyword evidence="8" id="KW-0547">Nucleotide-binding</keyword>
<evidence type="ECO:0000256" key="10">
    <source>
        <dbReference type="ARBA" id="ARBA00022840"/>
    </source>
</evidence>
<reference evidence="17" key="1">
    <citation type="submission" date="2015-11" db="EMBL/GenBank/DDBJ databases">
        <authorList>
            <person name="Zhang Y."/>
            <person name="Guo Z."/>
        </authorList>
    </citation>
    <scope>NUCLEOTIDE SEQUENCE</scope>
    <source>
        <strain evidence="17">BN30871</strain>
    </source>
</reference>
<dbReference type="CDD" id="cd00082">
    <property type="entry name" value="HisKA"/>
    <property type="match status" value="1"/>
</dbReference>
<keyword evidence="9" id="KW-0418">Kinase</keyword>
<accession>A0A0S4XP91</accession>
<dbReference type="Gene3D" id="3.30.565.10">
    <property type="entry name" value="Histidine kinase-like ATPase, C-terminal domain"/>
    <property type="match status" value="1"/>
</dbReference>
<dbReference type="InterPro" id="IPR003661">
    <property type="entry name" value="HisK_dim/P_dom"/>
</dbReference>
<dbReference type="GO" id="GO:0005524">
    <property type="term" value="F:ATP binding"/>
    <property type="evidence" value="ECO:0007669"/>
    <property type="project" value="UniProtKB-KW"/>
</dbReference>
<dbReference type="InterPro" id="IPR036097">
    <property type="entry name" value="HisK_dim/P_sf"/>
</dbReference>
<dbReference type="Gene3D" id="1.10.287.130">
    <property type="match status" value="1"/>
</dbReference>
<dbReference type="Pfam" id="PF00672">
    <property type="entry name" value="HAMP"/>
    <property type="match status" value="1"/>
</dbReference>
<keyword evidence="4" id="KW-1003">Cell membrane</keyword>
<keyword evidence="7 14" id="KW-0812">Transmembrane</keyword>
<name>A0A0S4XP91_9BACT</name>
<keyword evidence="11 14" id="KW-1133">Transmembrane helix</keyword>
<dbReference type="Pfam" id="PF00512">
    <property type="entry name" value="HisKA"/>
    <property type="match status" value="1"/>
</dbReference>
<protein>
    <recommendedName>
        <fullName evidence="3">histidine kinase</fullName>
        <ecNumber evidence="3">2.7.13.3</ecNumber>
    </recommendedName>
</protein>
<gene>
    <name evidence="17" type="primary">ompR</name>
    <name evidence="17" type="ORF">BN3087_450002</name>
</gene>
<dbReference type="PANTHER" id="PTHR45528">
    <property type="entry name" value="SENSOR HISTIDINE KINASE CPXA"/>
    <property type="match status" value="1"/>
</dbReference>
<dbReference type="SUPFAM" id="SSF158472">
    <property type="entry name" value="HAMP domain-like"/>
    <property type="match status" value="1"/>
</dbReference>
<keyword evidence="6" id="KW-0808">Transferase</keyword>
<dbReference type="EMBL" id="FAXN01000046">
    <property type="protein sequence ID" value="CUV65772.1"/>
    <property type="molecule type" value="Genomic_DNA"/>
</dbReference>
<evidence type="ECO:0000256" key="9">
    <source>
        <dbReference type="ARBA" id="ARBA00022777"/>
    </source>
</evidence>
<feature type="transmembrane region" description="Helical" evidence="14">
    <location>
        <begin position="131"/>
        <end position="154"/>
    </location>
</feature>
<dbReference type="SUPFAM" id="SSF55874">
    <property type="entry name" value="ATPase domain of HSP90 chaperone/DNA topoisomerase II/histidine kinase"/>
    <property type="match status" value="1"/>
</dbReference>
<evidence type="ECO:0000256" key="8">
    <source>
        <dbReference type="ARBA" id="ARBA00022741"/>
    </source>
</evidence>
<keyword evidence="10" id="KW-0067">ATP-binding</keyword>
<comment type="catalytic activity">
    <reaction evidence="1">
        <text>ATP + protein L-histidine = ADP + protein N-phospho-L-histidine.</text>
        <dbReference type="EC" id="2.7.13.3"/>
    </reaction>
</comment>